<dbReference type="HOGENOM" id="CLU_2832019_0_0_1"/>
<protein>
    <submittedName>
        <fullName evidence="1">Uncharacterized protein</fullName>
    </submittedName>
</protein>
<organism evidence="1 2">
    <name type="scientific">Piloderma croceum (strain F 1598)</name>
    <dbReference type="NCBI Taxonomy" id="765440"/>
    <lineage>
        <taxon>Eukaryota</taxon>
        <taxon>Fungi</taxon>
        <taxon>Dikarya</taxon>
        <taxon>Basidiomycota</taxon>
        <taxon>Agaricomycotina</taxon>
        <taxon>Agaricomycetes</taxon>
        <taxon>Agaricomycetidae</taxon>
        <taxon>Atheliales</taxon>
        <taxon>Atheliaceae</taxon>
        <taxon>Piloderma</taxon>
    </lineage>
</organism>
<evidence type="ECO:0000313" key="1">
    <source>
        <dbReference type="EMBL" id="KIM91520.1"/>
    </source>
</evidence>
<sequence length="66" mass="7063">MRLQLAQFSQTAGLGSYGHFKLTGFDFPFLVITVLKAQAVKSQAKAAAFRPSRAGTSRALLTAFAT</sequence>
<dbReference type="EMBL" id="KN832971">
    <property type="protein sequence ID" value="KIM91520.1"/>
    <property type="molecule type" value="Genomic_DNA"/>
</dbReference>
<reference evidence="1 2" key="1">
    <citation type="submission" date="2014-04" db="EMBL/GenBank/DDBJ databases">
        <authorList>
            <consortium name="DOE Joint Genome Institute"/>
            <person name="Kuo A."/>
            <person name="Tarkka M."/>
            <person name="Buscot F."/>
            <person name="Kohler A."/>
            <person name="Nagy L.G."/>
            <person name="Floudas D."/>
            <person name="Copeland A."/>
            <person name="Barry K.W."/>
            <person name="Cichocki N."/>
            <person name="Veneault-Fourrey C."/>
            <person name="LaButti K."/>
            <person name="Lindquist E.A."/>
            <person name="Lipzen A."/>
            <person name="Lundell T."/>
            <person name="Morin E."/>
            <person name="Murat C."/>
            <person name="Sun H."/>
            <person name="Tunlid A."/>
            <person name="Henrissat B."/>
            <person name="Grigoriev I.V."/>
            <person name="Hibbett D.S."/>
            <person name="Martin F."/>
            <person name="Nordberg H.P."/>
            <person name="Cantor M.N."/>
            <person name="Hua S.X."/>
        </authorList>
    </citation>
    <scope>NUCLEOTIDE SEQUENCE [LARGE SCALE GENOMIC DNA]</scope>
    <source>
        <strain evidence="1 2">F 1598</strain>
    </source>
</reference>
<dbReference type="InParanoid" id="A0A0C3G5I2"/>
<keyword evidence="2" id="KW-1185">Reference proteome</keyword>
<gene>
    <name evidence="1" type="ORF">PILCRDRAFT_810809</name>
</gene>
<accession>A0A0C3G5I2</accession>
<reference evidence="2" key="2">
    <citation type="submission" date="2015-01" db="EMBL/GenBank/DDBJ databases">
        <title>Evolutionary Origins and Diversification of the Mycorrhizal Mutualists.</title>
        <authorList>
            <consortium name="DOE Joint Genome Institute"/>
            <consortium name="Mycorrhizal Genomics Consortium"/>
            <person name="Kohler A."/>
            <person name="Kuo A."/>
            <person name="Nagy L.G."/>
            <person name="Floudas D."/>
            <person name="Copeland A."/>
            <person name="Barry K.W."/>
            <person name="Cichocki N."/>
            <person name="Veneault-Fourrey C."/>
            <person name="LaButti K."/>
            <person name="Lindquist E.A."/>
            <person name="Lipzen A."/>
            <person name="Lundell T."/>
            <person name="Morin E."/>
            <person name="Murat C."/>
            <person name="Riley R."/>
            <person name="Ohm R."/>
            <person name="Sun H."/>
            <person name="Tunlid A."/>
            <person name="Henrissat B."/>
            <person name="Grigoriev I.V."/>
            <person name="Hibbett D.S."/>
            <person name="Martin F."/>
        </authorList>
    </citation>
    <scope>NUCLEOTIDE SEQUENCE [LARGE SCALE GENOMIC DNA]</scope>
    <source>
        <strain evidence="2">F 1598</strain>
    </source>
</reference>
<evidence type="ECO:0000313" key="2">
    <source>
        <dbReference type="Proteomes" id="UP000054166"/>
    </source>
</evidence>
<name>A0A0C3G5I2_PILCF</name>
<dbReference type="Proteomes" id="UP000054166">
    <property type="component" value="Unassembled WGS sequence"/>
</dbReference>
<dbReference type="AlphaFoldDB" id="A0A0C3G5I2"/>
<proteinExistence type="predicted"/>